<keyword evidence="4 9" id="KW-0732">Signal</keyword>
<dbReference type="PANTHER" id="PTHR47870:SF1">
    <property type="entry name" value="CYTOCHROME C-TYPE BIOGENESIS PROTEIN CCMH"/>
    <property type="match status" value="1"/>
</dbReference>
<keyword evidence="6 9" id="KW-0408">Iron</keyword>
<keyword evidence="9" id="KW-0472">Membrane</keyword>
<dbReference type="FunFam" id="1.10.8.640:FF:000001">
    <property type="entry name" value="Cytochrome c-type biogenesis protein"/>
    <property type="match status" value="1"/>
</dbReference>
<gene>
    <name evidence="12" type="ORF">SAMN02982989_2621</name>
</gene>
<protein>
    <recommendedName>
        <fullName evidence="9">Cytochrome c-type biogenesis protein</fullName>
    </recommendedName>
</protein>
<evidence type="ECO:0000256" key="6">
    <source>
        <dbReference type="ARBA" id="ARBA00023004"/>
    </source>
</evidence>
<dbReference type="GO" id="GO:0046872">
    <property type="term" value="F:metal ion binding"/>
    <property type="evidence" value="ECO:0007669"/>
    <property type="project" value="UniProtKB-KW"/>
</dbReference>
<evidence type="ECO:0000256" key="1">
    <source>
        <dbReference type="ARBA" id="ARBA00010342"/>
    </source>
</evidence>
<proteinExistence type="inferred from homology"/>
<evidence type="ECO:0000256" key="8">
    <source>
        <dbReference type="ARBA" id="ARBA00060491"/>
    </source>
</evidence>
<keyword evidence="2 9" id="KW-0349">Heme</keyword>
<feature type="region of interest" description="Disordered" evidence="10">
    <location>
        <begin position="1"/>
        <end position="30"/>
    </location>
</feature>
<organism evidence="12 13">
    <name type="scientific">Xaviernesmea oryzae</name>
    <dbReference type="NCBI Taxonomy" id="464029"/>
    <lineage>
        <taxon>Bacteria</taxon>
        <taxon>Pseudomonadati</taxon>
        <taxon>Pseudomonadota</taxon>
        <taxon>Alphaproteobacteria</taxon>
        <taxon>Hyphomicrobiales</taxon>
        <taxon>Rhizobiaceae</taxon>
        <taxon>Rhizobium/Agrobacterium group</taxon>
        <taxon>Xaviernesmea</taxon>
    </lineage>
</organism>
<evidence type="ECO:0000256" key="7">
    <source>
        <dbReference type="ARBA" id="ARBA00037230"/>
    </source>
</evidence>
<keyword evidence="9" id="KW-0812">Transmembrane</keyword>
<dbReference type="InterPro" id="IPR038297">
    <property type="entry name" value="CcmH/CycL/NrfF/Ccl2_sf"/>
</dbReference>
<dbReference type="CDD" id="cd16378">
    <property type="entry name" value="CcmH_N"/>
    <property type="match status" value="1"/>
</dbReference>
<feature type="transmembrane region" description="Helical" evidence="9">
    <location>
        <begin position="164"/>
        <end position="185"/>
    </location>
</feature>
<dbReference type="Pfam" id="PF03918">
    <property type="entry name" value="CcmH"/>
    <property type="match status" value="1"/>
</dbReference>
<accession>A0A1X7FB81</accession>
<keyword evidence="5" id="KW-0201">Cytochrome c-type biogenesis</keyword>
<dbReference type="GO" id="GO:0017004">
    <property type="term" value="P:cytochrome complex assembly"/>
    <property type="evidence" value="ECO:0007669"/>
    <property type="project" value="UniProtKB-KW"/>
</dbReference>
<feature type="transmembrane region" description="Helical" evidence="9">
    <location>
        <begin position="61"/>
        <end position="80"/>
    </location>
</feature>
<evidence type="ECO:0000256" key="10">
    <source>
        <dbReference type="SAM" id="MobiDB-lite"/>
    </source>
</evidence>
<sequence length="211" mass="22972">MEGKDALQHPPLACRPSPPQGGRSTRGGLSLPRGVYNWGKPVRLANLPPCGGDGRQARGGLIALALALILAILTPLPALAVNPDEVLSNPVLEQRARNLSTQLRCMVCQNQSIDDSNAELARDLRVLVRERLTNGDTDQQVIDYVVSRYGEFVLLKPRFSVKTAILWATPILLLLIGAIAIFVFVRTRPSARAVAVLSAEEQARIDELLKK</sequence>
<evidence type="ECO:0000256" key="9">
    <source>
        <dbReference type="RuleBase" id="RU364112"/>
    </source>
</evidence>
<evidence type="ECO:0000256" key="5">
    <source>
        <dbReference type="ARBA" id="ARBA00022748"/>
    </source>
</evidence>
<reference evidence="13" key="1">
    <citation type="submission" date="2017-04" db="EMBL/GenBank/DDBJ databases">
        <authorList>
            <person name="Varghese N."/>
            <person name="Submissions S."/>
        </authorList>
    </citation>
    <scope>NUCLEOTIDE SEQUENCE [LARGE SCALE GENOMIC DNA]</scope>
    <source>
        <strain evidence="13">B4P</strain>
    </source>
</reference>
<comment type="similarity">
    <text evidence="1 9">Belongs to the CcmH/CycL/Ccl2/NrfF family.</text>
</comment>
<dbReference type="Gene3D" id="1.10.8.640">
    <property type="entry name" value="Cytochrome C biogenesis protein"/>
    <property type="match status" value="1"/>
</dbReference>
<dbReference type="GO" id="GO:0005886">
    <property type="term" value="C:plasma membrane"/>
    <property type="evidence" value="ECO:0007669"/>
    <property type="project" value="TreeGrafter"/>
</dbReference>
<evidence type="ECO:0000256" key="2">
    <source>
        <dbReference type="ARBA" id="ARBA00022617"/>
    </source>
</evidence>
<evidence type="ECO:0000313" key="13">
    <source>
        <dbReference type="Proteomes" id="UP000192903"/>
    </source>
</evidence>
<dbReference type="STRING" id="464029.SAMN02982989_2621"/>
<dbReference type="InterPro" id="IPR051263">
    <property type="entry name" value="C-type_cytochrome_biogenesis"/>
</dbReference>
<dbReference type="EMBL" id="FXAF01000006">
    <property type="protein sequence ID" value="SMF49239.1"/>
    <property type="molecule type" value="Genomic_DNA"/>
</dbReference>
<keyword evidence="13" id="KW-1185">Reference proteome</keyword>
<comment type="subcellular location">
    <subcellularLocation>
        <location evidence="8">Membrane</location>
        <topology evidence="8">Single-pass membrane protein</topology>
        <orientation evidence="8">Periplasmic side</orientation>
    </subcellularLocation>
</comment>
<dbReference type="InterPro" id="IPR005616">
    <property type="entry name" value="CcmH/CycL/Ccl2/NrfF_N"/>
</dbReference>
<evidence type="ECO:0000313" key="12">
    <source>
        <dbReference type="EMBL" id="SMF49239.1"/>
    </source>
</evidence>
<keyword evidence="3 9" id="KW-0479">Metal-binding</keyword>
<feature type="domain" description="CcmH/CycL/Ccl2/NrfF N-terminal" evidence="11">
    <location>
        <begin position="69"/>
        <end position="209"/>
    </location>
</feature>
<dbReference type="PANTHER" id="PTHR47870">
    <property type="entry name" value="CYTOCHROME C-TYPE BIOGENESIS PROTEIN CCMH"/>
    <property type="match status" value="1"/>
</dbReference>
<name>A0A1X7FB81_9HYPH</name>
<evidence type="ECO:0000256" key="3">
    <source>
        <dbReference type="ARBA" id="ARBA00022723"/>
    </source>
</evidence>
<dbReference type="Proteomes" id="UP000192903">
    <property type="component" value="Unassembled WGS sequence"/>
</dbReference>
<evidence type="ECO:0000256" key="4">
    <source>
        <dbReference type="ARBA" id="ARBA00022729"/>
    </source>
</evidence>
<keyword evidence="9" id="KW-1133">Transmembrane helix</keyword>
<comment type="function">
    <text evidence="7">Required for the biogenesis of c-type cytochromes. Possible subunit of a heme lyase.</text>
</comment>
<dbReference type="AlphaFoldDB" id="A0A1X7FB81"/>
<evidence type="ECO:0000259" key="11">
    <source>
        <dbReference type="Pfam" id="PF03918"/>
    </source>
</evidence>